<protein>
    <submittedName>
        <fullName evidence="2">Uncharacterized protein</fullName>
    </submittedName>
</protein>
<dbReference type="HOGENOM" id="CLU_1074661_0_0_1"/>
<evidence type="ECO:0000256" key="1">
    <source>
        <dbReference type="SAM" id="MobiDB-lite"/>
    </source>
</evidence>
<dbReference type="EMBL" id="CH902632">
    <property type="protein sequence ID" value="EDV32642.2"/>
    <property type="molecule type" value="Genomic_DNA"/>
</dbReference>
<dbReference type="Proteomes" id="UP000007801">
    <property type="component" value="Unassembled WGS sequence"/>
</dbReference>
<dbReference type="AlphaFoldDB" id="B3MYE8"/>
<proteinExistence type="predicted"/>
<gene>
    <name evidence="2" type="primary">Dana\GF22039</name>
    <name evidence="2" type="synonym">dana_GLEANR_6030</name>
    <name evidence="2" type="ORF">GF22039</name>
</gene>
<evidence type="ECO:0000313" key="3">
    <source>
        <dbReference type="Proteomes" id="UP000007801"/>
    </source>
</evidence>
<accession>B3MYE8</accession>
<sequence length="260" mass="28646">MDYLWNNKAVCIGIVTPPLPMSMGYVAELVELKDTFRICTPLPSPLLQPPVEDYIAVQLFEDHPSQRQVTPTQIFPIAIGPPPYLSPYTASTLLSPSDVLMMEALQSPAPSSPQSITLSPSTSASSPSSSYTRTSDTSYTRTSDTSYTLTSPLSSSAISQSISLSLSPLSSSEYEYEFEEEEYSSSSSCETVIWPELEESGFSRSLPIPELESLDEPAEKVLKDVMTWAKSPYEQVQLTIEASTSQKIRYEALERIVSQL</sequence>
<organism evidence="2 3">
    <name type="scientific">Drosophila ananassae</name>
    <name type="common">Fruit fly</name>
    <dbReference type="NCBI Taxonomy" id="7217"/>
    <lineage>
        <taxon>Eukaryota</taxon>
        <taxon>Metazoa</taxon>
        <taxon>Ecdysozoa</taxon>
        <taxon>Arthropoda</taxon>
        <taxon>Hexapoda</taxon>
        <taxon>Insecta</taxon>
        <taxon>Pterygota</taxon>
        <taxon>Neoptera</taxon>
        <taxon>Endopterygota</taxon>
        <taxon>Diptera</taxon>
        <taxon>Brachycera</taxon>
        <taxon>Muscomorpha</taxon>
        <taxon>Ephydroidea</taxon>
        <taxon>Drosophilidae</taxon>
        <taxon>Drosophila</taxon>
        <taxon>Sophophora</taxon>
    </lineage>
</organism>
<dbReference type="GeneID" id="6504709"/>
<reference evidence="2 3" key="1">
    <citation type="journal article" date="2007" name="Nature">
        <title>Evolution of genes and genomes on the Drosophila phylogeny.</title>
        <authorList>
            <consortium name="Drosophila 12 Genomes Consortium"/>
            <person name="Clark A.G."/>
            <person name="Eisen M.B."/>
            <person name="Smith D.R."/>
            <person name="Bergman C.M."/>
            <person name="Oliver B."/>
            <person name="Markow T.A."/>
            <person name="Kaufman T.C."/>
            <person name="Kellis M."/>
            <person name="Gelbart W."/>
            <person name="Iyer V.N."/>
            <person name="Pollard D.A."/>
            <person name="Sackton T.B."/>
            <person name="Larracuente A.M."/>
            <person name="Singh N.D."/>
            <person name="Abad J.P."/>
            <person name="Abt D.N."/>
            <person name="Adryan B."/>
            <person name="Aguade M."/>
            <person name="Akashi H."/>
            <person name="Anderson W.W."/>
            <person name="Aquadro C.F."/>
            <person name="Ardell D.H."/>
            <person name="Arguello R."/>
            <person name="Artieri C.G."/>
            <person name="Barbash D.A."/>
            <person name="Barker D."/>
            <person name="Barsanti P."/>
            <person name="Batterham P."/>
            <person name="Batzoglou S."/>
            <person name="Begun D."/>
            <person name="Bhutkar A."/>
            <person name="Blanco E."/>
            <person name="Bosak S.A."/>
            <person name="Bradley R.K."/>
            <person name="Brand A.D."/>
            <person name="Brent M.R."/>
            <person name="Brooks A.N."/>
            <person name="Brown R.H."/>
            <person name="Butlin R.K."/>
            <person name="Caggese C."/>
            <person name="Calvi B.R."/>
            <person name="Bernardo de Carvalho A."/>
            <person name="Caspi A."/>
            <person name="Castrezana S."/>
            <person name="Celniker S.E."/>
            <person name="Chang J.L."/>
            <person name="Chapple C."/>
            <person name="Chatterji S."/>
            <person name="Chinwalla A."/>
            <person name="Civetta A."/>
            <person name="Clifton S.W."/>
            <person name="Comeron J.M."/>
            <person name="Costello J.C."/>
            <person name="Coyne J.A."/>
            <person name="Daub J."/>
            <person name="David R.G."/>
            <person name="Delcher A.L."/>
            <person name="Delehaunty K."/>
            <person name="Do C.B."/>
            <person name="Ebling H."/>
            <person name="Edwards K."/>
            <person name="Eickbush T."/>
            <person name="Evans J.D."/>
            <person name="Filipski A."/>
            <person name="Findeiss S."/>
            <person name="Freyhult E."/>
            <person name="Fulton L."/>
            <person name="Fulton R."/>
            <person name="Garcia A.C."/>
            <person name="Gardiner A."/>
            <person name="Garfield D.A."/>
            <person name="Garvin B.E."/>
            <person name="Gibson G."/>
            <person name="Gilbert D."/>
            <person name="Gnerre S."/>
            <person name="Godfrey J."/>
            <person name="Good R."/>
            <person name="Gotea V."/>
            <person name="Gravely B."/>
            <person name="Greenberg A.J."/>
            <person name="Griffiths-Jones S."/>
            <person name="Gross S."/>
            <person name="Guigo R."/>
            <person name="Gustafson E.A."/>
            <person name="Haerty W."/>
            <person name="Hahn M.W."/>
            <person name="Halligan D.L."/>
            <person name="Halpern A.L."/>
            <person name="Halter G.M."/>
            <person name="Han M.V."/>
            <person name="Heger A."/>
            <person name="Hillier L."/>
            <person name="Hinrichs A.S."/>
            <person name="Holmes I."/>
            <person name="Hoskins R.A."/>
            <person name="Hubisz M.J."/>
            <person name="Hultmark D."/>
            <person name="Huntley M.A."/>
            <person name="Jaffe D.B."/>
            <person name="Jagadeeshan S."/>
            <person name="Jeck W.R."/>
            <person name="Johnson J."/>
            <person name="Jones C.D."/>
            <person name="Jordan W.C."/>
            <person name="Karpen G.H."/>
            <person name="Kataoka E."/>
            <person name="Keightley P.D."/>
            <person name="Kheradpour P."/>
            <person name="Kirkness E.F."/>
            <person name="Koerich L.B."/>
            <person name="Kristiansen K."/>
            <person name="Kudrna D."/>
            <person name="Kulathinal R.J."/>
            <person name="Kumar S."/>
            <person name="Kwok R."/>
            <person name="Lander E."/>
            <person name="Langley C.H."/>
            <person name="Lapoint R."/>
            <person name="Lazzaro B.P."/>
            <person name="Lee S.J."/>
            <person name="Levesque L."/>
            <person name="Li R."/>
            <person name="Lin C.F."/>
            <person name="Lin M.F."/>
            <person name="Lindblad-Toh K."/>
            <person name="Llopart A."/>
            <person name="Long M."/>
            <person name="Low L."/>
            <person name="Lozovsky E."/>
            <person name="Lu J."/>
            <person name="Luo M."/>
            <person name="Machado C.A."/>
            <person name="Makalowski W."/>
            <person name="Marzo M."/>
            <person name="Matsuda M."/>
            <person name="Matzkin L."/>
            <person name="McAllister B."/>
            <person name="McBride C.S."/>
            <person name="McKernan B."/>
            <person name="McKernan K."/>
            <person name="Mendez-Lago M."/>
            <person name="Minx P."/>
            <person name="Mollenhauer M.U."/>
            <person name="Montooth K."/>
            <person name="Mount S.M."/>
            <person name="Mu X."/>
            <person name="Myers E."/>
            <person name="Negre B."/>
            <person name="Newfeld S."/>
            <person name="Nielsen R."/>
            <person name="Noor M.A."/>
            <person name="O'Grady P."/>
            <person name="Pachter L."/>
            <person name="Papaceit M."/>
            <person name="Parisi M.J."/>
            <person name="Parisi M."/>
            <person name="Parts L."/>
            <person name="Pedersen J.S."/>
            <person name="Pesole G."/>
            <person name="Phillippy A.M."/>
            <person name="Ponting C.P."/>
            <person name="Pop M."/>
            <person name="Porcelli D."/>
            <person name="Powell J.R."/>
            <person name="Prohaska S."/>
            <person name="Pruitt K."/>
            <person name="Puig M."/>
            <person name="Quesneville H."/>
            <person name="Ram K.R."/>
            <person name="Rand D."/>
            <person name="Rasmussen M.D."/>
            <person name="Reed L.K."/>
            <person name="Reenan R."/>
            <person name="Reily A."/>
            <person name="Remington K.A."/>
            <person name="Rieger T.T."/>
            <person name="Ritchie M.G."/>
            <person name="Robin C."/>
            <person name="Rogers Y.H."/>
            <person name="Rohde C."/>
            <person name="Rozas J."/>
            <person name="Rubenfield M.J."/>
            <person name="Ruiz A."/>
            <person name="Russo S."/>
            <person name="Salzberg S.L."/>
            <person name="Sanchez-Gracia A."/>
            <person name="Saranga D.J."/>
            <person name="Sato H."/>
            <person name="Schaeffer S.W."/>
            <person name="Schatz M.C."/>
            <person name="Schlenke T."/>
            <person name="Schwartz R."/>
            <person name="Segarra C."/>
            <person name="Singh R.S."/>
            <person name="Sirot L."/>
            <person name="Sirota M."/>
            <person name="Sisneros N.B."/>
            <person name="Smith C.D."/>
            <person name="Smith T.F."/>
            <person name="Spieth J."/>
            <person name="Stage D.E."/>
            <person name="Stark A."/>
            <person name="Stephan W."/>
            <person name="Strausberg R.L."/>
            <person name="Strempel S."/>
            <person name="Sturgill D."/>
            <person name="Sutton G."/>
            <person name="Sutton G.G."/>
            <person name="Tao W."/>
            <person name="Teichmann S."/>
            <person name="Tobari Y.N."/>
            <person name="Tomimura Y."/>
            <person name="Tsolas J.M."/>
            <person name="Valente V.L."/>
            <person name="Venter E."/>
            <person name="Venter J.C."/>
            <person name="Vicario S."/>
            <person name="Vieira F.G."/>
            <person name="Vilella A.J."/>
            <person name="Villasante A."/>
            <person name="Walenz B."/>
            <person name="Wang J."/>
            <person name="Wasserman M."/>
            <person name="Watts T."/>
            <person name="Wilson D."/>
            <person name="Wilson R.K."/>
            <person name="Wing R.A."/>
            <person name="Wolfner M.F."/>
            <person name="Wong A."/>
            <person name="Wong G.K."/>
            <person name="Wu C.I."/>
            <person name="Wu G."/>
            <person name="Yamamoto D."/>
            <person name="Yang H.P."/>
            <person name="Yang S.P."/>
            <person name="Yorke J.A."/>
            <person name="Yoshida K."/>
            <person name="Zdobnov E."/>
            <person name="Zhang P."/>
            <person name="Zhang Y."/>
            <person name="Zimin A.V."/>
            <person name="Baldwin J."/>
            <person name="Abdouelleil A."/>
            <person name="Abdulkadir J."/>
            <person name="Abebe A."/>
            <person name="Abera B."/>
            <person name="Abreu J."/>
            <person name="Acer S.C."/>
            <person name="Aftuck L."/>
            <person name="Alexander A."/>
            <person name="An P."/>
            <person name="Anderson E."/>
            <person name="Anderson S."/>
            <person name="Arachi H."/>
            <person name="Azer M."/>
            <person name="Bachantsang P."/>
            <person name="Barry A."/>
            <person name="Bayul T."/>
            <person name="Berlin A."/>
            <person name="Bessette D."/>
            <person name="Bloom T."/>
            <person name="Blye J."/>
            <person name="Boguslavskiy L."/>
            <person name="Bonnet C."/>
            <person name="Boukhgalter B."/>
            <person name="Bourzgui I."/>
            <person name="Brown A."/>
            <person name="Cahill P."/>
            <person name="Channer S."/>
            <person name="Cheshatsang Y."/>
            <person name="Chuda L."/>
            <person name="Citroen M."/>
            <person name="Collymore A."/>
            <person name="Cooke P."/>
            <person name="Costello M."/>
            <person name="D'Aco K."/>
            <person name="Daza R."/>
            <person name="De Haan G."/>
            <person name="DeGray S."/>
            <person name="DeMaso C."/>
            <person name="Dhargay N."/>
            <person name="Dooley K."/>
            <person name="Dooley E."/>
            <person name="Doricent M."/>
            <person name="Dorje P."/>
            <person name="Dorjee K."/>
            <person name="Dupes A."/>
            <person name="Elong R."/>
            <person name="Falk J."/>
            <person name="Farina A."/>
            <person name="Faro S."/>
            <person name="Ferguson D."/>
            <person name="Fisher S."/>
            <person name="Foley C.D."/>
            <person name="Franke A."/>
            <person name="Friedrich D."/>
            <person name="Gadbois L."/>
            <person name="Gearin G."/>
            <person name="Gearin C.R."/>
            <person name="Giannoukos G."/>
            <person name="Goode T."/>
            <person name="Graham J."/>
            <person name="Grandbois E."/>
            <person name="Grewal S."/>
            <person name="Gyaltsen K."/>
            <person name="Hafez N."/>
            <person name="Hagos B."/>
            <person name="Hall J."/>
            <person name="Henson C."/>
            <person name="Hollinger A."/>
            <person name="Honan T."/>
            <person name="Huard M.D."/>
            <person name="Hughes L."/>
            <person name="Hurhula B."/>
            <person name="Husby M.E."/>
            <person name="Kamat A."/>
            <person name="Kanga B."/>
            <person name="Kashin S."/>
            <person name="Khazanovich D."/>
            <person name="Kisner P."/>
            <person name="Lance K."/>
            <person name="Lara M."/>
            <person name="Lee W."/>
            <person name="Lennon N."/>
            <person name="Letendre F."/>
            <person name="LeVine R."/>
            <person name="Lipovsky A."/>
            <person name="Liu X."/>
            <person name="Liu J."/>
            <person name="Liu S."/>
            <person name="Lokyitsang T."/>
            <person name="Lokyitsang Y."/>
            <person name="Lubonja R."/>
            <person name="Lui A."/>
            <person name="MacDonald P."/>
            <person name="Magnisalis V."/>
            <person name="Maru K."/>
            <person name="Matthews C."/>
            <person name="McCusker W."/>
            <person name="McDonough S."/>
            <person name="Mehta T."/>
            <person name="Meldrim J."/>
            <person name="Meneus L."/>
            <person name="Mihai O."/>
            <person name="Mihalev A."/>
            <person name="Mihova T."/>
            <person name="Mittelman R."/>
            <person name="Mlenga V."/>
            <person name="Montmayeur A."/>
            <person name="Mulrain L."/>
            <person name="Navidi A."/>
            <person name="Naylor J."/>
            <person name="Negash T."/>
            <person name="Nguyen T."/>
            <person name="Nguyen N."/>
            <person name="Nicol R."/>
            <person name="Norbu C."/>
            <person name="Norbu N."/>
            <person name="Novod N."/>
            <person name="O'Neill B."/>
            <person name="Osman S."/>
            <person name="Markiewicz E."/>
            <person name="Oyono O.L."/>
            <person name="Patti C."/>
            <person name="Phunkhang P."/>
            <person name="Pierre F."/>
            <person name="Priest M."/>
            <person name="Raghuraman S."/>
            <person name="Rege F."/>
            <person name="Reyes R."/>
            <person name="Rise C."/>
            <person name="Rogov P."/>
            <person name="Ross K."/>
            <person name="Ryan E."/>
            <person name="Settipalli S."/>
            <person name="Shea T."/>
            <person name="Sherpa N."/>
            <person name="Shi L."/>
            <person name="Shih D."/>
            <person name="Sparrow T."/>
            <person name="Spaulding J."/>
            <person name="Stalker J."/>
            <person name="Stange-Thomann N."/>
            <person name="Stavropoulos S."/>
            <person name="Stone C."/>
            <person name="Strader C."/>
            <person name="Tesfaye S."/>
            <person name="Thomson T."/>
            <person name="Thoulutsang Y."/>
            <person name="Thoulutsang D."/>
            <person name="Topham K."/>
            <person name="Topping I."/>
            <person name="Tsamla T."/>
            <person name="Vassiliev H."/>
            <person name="Vo A."/>
            <person name="Wangchuk T."/>
            <person name="Wangdi T."/>
            <person name="Weiand M."/>
            <person name="Wilkinson J."/>
            <person name="Wilson A."/>
            <person name="Yadav S."/>
            <person name="Young G."/>
            <person name="Yu Q."/>
            <person name="Zembek L."/>
            <person name="Zhong D."/>
            <person name="Zimmer A."/>
            <person name="Zwirko Z."/>
            <person name="Jaffe D.B."/>
            <person name="Alvarez P."/>
            <person name="Brockman W."/>
            <person name="Butler J."/>
            <person name="Chin C."/>
            <person name="Gnerre S."/>
            <person name="Grabherr M."/>
            <person name="Kleber M."/>
            <person name="Mauceli E."/>
            <person name="MacCallum I."/>
        </authorList>
    </citation>
    <scope>NUCLEOTIDE SEQUENCE [LARGE SCALE GENOMIC DNA]</scope>
    <source>
        <strain evidence="3">Tucson 14024-0371.13</strain>
    </source>
</reference>
<keyword evidence="3" id="KW-1185">Reference proteome</keyword>
<feature type="region of interest" description="Disordered" evidence="1">
    <location>
        <begin position="108"/>
        <end position="151"/>
    </location>
</feature>
<name>B3MYE8_DROAN</name>
<dbReference type="InParanoid" id="B3MYE8"/>
<dbReference type="OrthoDB" id="26525at2759"/>
<evidence type="ECO:0000313" key="2">
    <source>
        <dbReference type="EMBL" id="EDV32642.2"/>
    </source>
</evidence>